<dbReference type="InterPro" id="IPR011032">
    <property type="entry name" value="GroES-like_sf"/>
</dbReference>
<evidence type="ECO:0000313" key="8">
    <source>
        <dbReference type="Proteomes" id="UP000029492"/>
    </source>
</evidence>
<evidence type="ECO:0000256" key="4">
    <source>
        <dbReference type="ARBA" id="ARBA00022833"/>
    </source>
</evidence>
<dbReference type="EMBL" id="CP003811">
    <property type="protein sequence ID" value="AIQ92360.1"/>
    <property type="molecule type" value="Genomic_DNA"/>
</dbReference>
<evidence type="ECO:0000259" key="6">
    <source>
        <dbReference type="Pfam" id="PF08240"/>
    </source>
</evidence>
<comment type="similarity">
    <text evidence="2">Belongs to the zinc-containing alcohol dehydrogenase family.</text>
</comment>
<dbReference type="KEGG" id="mor:MOC_4605"/>
<evidence type="ECO:0000256" key="3">
    <source>
        <dbReference type="ARBA" id="ARBA00022723"/>
    </source>
</evidence>
<dbReference type="GO" id="GO:0008270">
    <property type="term" value="F:zinc ion binding"/>
    <property type="evidence" value="ECO:0007669"/>
    <property type="project" value="InterPro"/>
</dbReference>
<dbReference type="InterPro" id="IPR036291">
    <property type="entry name" value="NAD(P)-bd_dom_sf"/>
</dbReference>
<dbReference type="AlphaFoldDB" id="A0A089P0T4"/>
<dbReference type="GO" id="GO:0005737">
    <property type="term" value="C:cytoplasm"/>
    <property type="evidence" value="ECO:0007669"/>
    <property type="project" value="TreeGrafter"/>
</dbReference>
<organism evidence="7 8">
    <name type="scientific">Methylobacterium oryzae CBMB20</name>
    <dbReference type="NCBI Taxonomy" id="693986"/>
    <lineage>
        <taxon>Bacteria</taxon>
        <taxon>Pseudomonadati</taxon>
        <taxon>Pseudomonadota</taxon>
        <taxon>Alphaproteobacteria</taxon>
        <taxon>Hyphomicrobiales</taxon>
        <taxon>Methylobacteriaceae</taxon>
        <taxon>Methylobacterium</taxon>
    </lineage>
</organism>
<dbReference type="PROSITE" id="PS00059">
    <property type="entry name" value="ADH_ZINC"/>
    <property type="match status" value="1"/>
</dbReference>
<reference evidence="7 8" key="1">
    <citation type="journal article" date="2014" name="PLoS ONE">
        <title>Genome Information of Methylobacterium oryzae, a Plant-Probiotic Methylotroph in the Phyllosphere.</title>
        <authorList>
            <person name="Kwak M.J."/>
            <person name="Jeong H."/>
            <person name="Madhaiyan M."/>
            <person name="Lee Y."/>
            <person name="Sa T.M."/>
            <person name="Oh T.K."/>
            <person name="Kim J.F."/>
        </authorList>
    </citation>
    <scope>NUCLEOTIDE SEQUENCE [LARGE SCALE GENOMIC DNA]</scope>
    <source>
        <strain evidence="7 8">CBMB20</strain>
    </source>
</reference>
<dbReference type="Pfam" id="PF08240">
    <property type="entry name" value="ADH_N"/>
    <property type="match status" value="1"/>
</dbReference>
<keyword evidence="4" id="KW-0862">Zinc</keyword>
<dbReference type="SUPFAM" id="SSF51735">
    <property type="entry name" value="NAD(P)-binding Rossmann-fold domains"/>
    <property type="match status" value="1"/>
</dbReference>
<dbReference type="GO" id="GO:0004022">
    <property type="term" value="F:alcohol dehydrogenase (NAD+) activity"/>
    <property type="evidence" value="ECO:0007669"/>
    <property type="project" value="UniProtKB-EC"/>
</dbReference>
<dbReference type="EC" id="1.1.1.1" evidence="7"/>
<keyword evidence="8" id="KW-1185">Reference proteome</keyword>
<dbReference type="Gene3D" id="3.90.180.10">
    <property type="entry name" value="Medium-chain alcohol dehydrogenases, catalytic domain"/>
    <property type="match status" value="1"/>
</dbReference>
<dbReference type="eggNOG" id="COG1064">
    <property type="taxonomic scope" value="Bacteria"/>
</dbReference>
<comment type="cofactor">
    <cofactor evidence="1">
        <name>Zn(2+)</name>
        <dbReference type="ChEBI" id="CHEBI:29105"/>
    </cofactor>
</comment>
<feature type="domain" description="Alcohol dehydrogenase-like N-terminal" evidence="6">
    <location>
        <begin position="24"/>
        <end position="133"/>
    </location>
</feature>
<protein>
    <submittedName>
        <fullName evidence="7">Zn-containing alcohol dehydrogenase</fullName>
        <ecNumber evidence="7">1.1.1.1</ecNumber>
    </submittedName>
</protein>
<dbReference type="NCBIfam" id="TIGR02822">
    <property type="entry name" value="adh_fam_2"/>
    <property type="match status" value="1"/>
</dbReference>
<dbReference type="Gene3D" id="3.40.50.720">
    <property type="entry name" value="NAD(P)-binding Rossmann-like Domain"/>
    <property type="match status" value="1"/>
</dbReference>
<dbReference type="Proteomes" id="UP000029492">
    <property type="component" value="Chromosome"/>
</dbReference>
<keyword evidence="5 7" id="KW-0560">Oxidoreductase</keyword>
<name>A0A089P0T4_9HYPH</name>
<dbReference type="HOGENOM" id="CLU_026673_20_7_5"/>
<gene>
    <name evidence="7" type="ORF">MOC_4605</name>
</gene>
<sequence>MLAMVLREIGAALVPEERPDPDPGPGELRIRVEACAVCRTDIHVIDGDLPQAVYPIVPGHEVVGRVEAVGAGVTAPRPGMRVGVPWLGHACGHCAYCETGRENLCDAPGFTGCTRDGGFASHLLAEAAFTIPLDARLDPVATAPLLCAGLIGWRTLRMAGDAGTVGLYGFGAAAHIVAQICRWQGRRVFALTRPGDRDAQDFARTLGAAWAGGSDEAPPEPMDAALIFAPDGNLVPRALGALRKGGRVVCGGIHMSDIPAFPYDRLWGERSVHSVANLTREDARTFFAVVPRAGLVTHTRTYALTRANEAVADHRSGALRGAAVLVP</sequence>
<dbReference type="RefSeq" id="WP_043759289.1">
    <property type="nucleotide sequence ID" value="NZ_CP003811.1"/>
</dbReference>
<dbReference type="PANTHER" id="PTHR42940">
    <property type="entry name" value="ALCOHOL DEHYDROGENASE 1-RELATED"/>
    <property type="match status" value="1"/>
</dbReference>
<proteinExistence type="inferred from homology"/>
<accession>A0A089P0T4</accession>
<keyword evidence="3" id="KW-0479">Metal-binding</keyword>
<dbReference type="PANTHER" id="PTHR42940:SF8">
    <property type="entry name" value="VACUOLAR PROTEIN SORTING-ASSOCIATED PROTEIN 11"/>
    <property type="match status" value="1"/>
</dbReference>
<evidence type="ECO:0000256" key="1">
    <source>
        <dbReference type="ARBA" id="ARBA00001947"/>
    </source>
</evidence>
<evidence type="ECO:0000313" key="7">
    <source>
        <dbReference type="EMBL" id="AIQ92360.1"/>
    </source>
</evidence>
<dbReference type="InterPro" id="IPR013154">
    <property type="entry name" value="ADH-like_N"/>
</dbReference>
<dbReference type="InterPro" id="IPR014187">
    <property type="entry name" value="ADH_Zn_typ-2"/>
</dbReference>
<dbReference type="SUPFAM" id="SSF50129">
    <property type="entry name" value="GroES-like"/>
    <property type="match status" value="1"/>
</dbReference>
<dbReference type="STRING" id="693986.MOC_4605"/>
<evidence type="ECO:0000256" key="2">
    <source>
        <dbReference type="ARBA" id="ARBA00008072"/>
    </source>
</evidence>
<dbReference type="CDD" id="cd08298">
    <property type="entry name" value="CAD2"/>
    <property type="match status" value="1"/>
</dbReference>
<evidence type="ECO:0000256" key="5">
    <source>
        <dbReference type="ARBA" id="ARBA00023002"/>
    </source>
</evidence>
<dbReference type="InterPro" id="IPR002328">
    <property type="entry name" value="ADH_Zn_CS"/>
</dbReference>